<feature type="region of interest" description="Disordered" evidence="1">
    <location>
        <begin position="971"/>
        <end position="992"/>
    </location>
</feature>
<feature type="compositionally biased region" description="Low complexity" evidence="1">
    <location>
        <begin position="671"/>
        <end position="682"/>
    </location>
</feature>
<feature type="compositionally biased region" description="Low complexity" evidence="1">
    <location>
        <begin position="1462"/>
        <end position="1509"/>
    </location>
</feature>
<evidence type="ECO:0000313" key="3">
    <source>
        <dbReference type="Proteomes" id="UP001050691"/>
    </source>
</evidence>
<dbReference type="InterPro" id="IPR018626">
    <property type="entry name" value="LCHN/Anr2"/>
</dbReference>
<dbReference type="Pfam" id="PF09804">
    <property type="entry name" value="DENND11"/>
    <property type="match status" value="1"/>
</dbReference>
<accession>A0AAV5AJ55</accession>
<reference evidence="2" key="1">
    <citation type="submission" date="2021-10" db="EMBL/GenBank/DDBJ databases">
        <title>De novo Genome Assembly of Clathrus columnatus (Basidiomycota, Fungi) Using Illumina and Nanopore Sequence Data.</title>
        <authorList>
            <person name="Ogiso-Tanaka E."/>
            <person name="Itagaki H."/>
            <person name="Hosoya T."/>
            <person name="Hosaka K."/>
        </authorList>
    </citation>
    <scope>NUCLEOTIDE SEQUENCE</scope>
    <source>
        <strain evidence="2">MO-923</strain>
    </source>
</reference>
<feature type="compositionally biased region" description="Pro residues" evidence="1">
    <location>
        <begin position="736"/>
        <end position="749"/>
    </location>
</feature>
<feature type="compositionally biased region" description="Low complexity" evidence="1">
    <location>
        <begin position="1523"/>
        <end position="1534"/>
    </location>
</feature>
<feature type="compositionally biased region" description="Low complexity" evidence="1">
    <location>
        <begin position="876"/>
        <end position="890"/>
    </location>
</feature>
<gene>
    <name evidence="2" type="ORF">Clacol_007136</name>
</gene>
<dbReference type="PANTHER" id="PTHR28153">
    <property type="entry name" value="PROTEIN, PUTATIVE-RELATED"/>
    <property type="match status" value="1"/>
</dbReference>
<keyword evidence="3" id="KW-1185">Reference proteome</keyword>
<feature type="compositionally biased region" description="Low complexity" evidence="1">
    <location>
        <begin position="632"/>
        <end position="641"/>
    </location>
</feature>
<feature type="compositionally biased region" description="Low complexity" evidence="1">
    <location>
        <begin position="1296"/>
        <end position="1316"/>
    </location>
</feature>
<feature type="compositionally biased region" description="Basic and acidic residues" evidence="1">
    <location>
        <begin position="835"/>
        <end position="874"/>
    </location>
</feature>
<feature type="region of interest" description="Disordered" evidence="1">
    <location>
        <begin position="1591"/>
        <end position="1726"/>
    </location>
</feature>
<evidence type="ECO:0000256" key="1">
    <source>
        <dbReference type="SAM" id="MobiDB-lite"/>
    </source>
</evidence>
<comment type="caution">
    <text evidence="2">The sequence shown here is derived from an EMBL/GenBank/DDBJ whole genome shotgun (WGS) entry which is preliminary data.</text>
</comment>
<feature type="compositionally biased region" description="Polar residues" evidence="1">
    <location>
        <begin position="1142"/>
        <end position="1155"/>
    </location>
</feature>
<feature type="compositionally biased region" description="Low complexity" evidence="1">
    <location>
        <begin position="1380"/>
        <end position="1422"/>
    </location>
</feature>
<evidence type="ECO:0000313" key="2">
    <source>
        <dbReference type="EMBL" id="GJJ12890.1"/>
    </source>
</evidence>
<protein>
    <submittedName>
        <fullName evidence="2">Uncharacterized protein</fullName>
    </submittedName>
</protein>
<feature type="compositionally biased region" description="Low complexity" evidence="1">
    <location>
        <begin position="1663"/>
        <end position="1676"/>
    </location>
</feature>
<feature type="compositionally biased region" description="Low complexity" evidence="1">
    <location>
        <begin position="1756"/>
        <end position="1772"/>
    </location>
</feature>
<feature type="compositionally biased region" description="Basic and acidic residues" evidence="1">
    <location>
        <begin position="643"/>
        <end position="655"/>
    </location>
</feature>
<feature type="compositionally biased region" description="Polar residues" evidence="1">
    <location>
        <begin position="438"/>
        <end position="448"/>
    </location>
</feature>
<name>A0AAV5AJ55_9AGAM</name>
<feature type="region of interest" description="Disordered" evidence="1">
    <location>
        <begin position="1010"/>
        <end position="1051"/>
    </location>
</feature>
<feature type="compositionally biased region" description="Acidic residues" evidence="1">
    <location>
        <begin position="1241"/>
        <end position="1252"/>
    </location>
</feature>
<feature type="compositionally biased region" description="Low complexity" evidence="1">
    <location>
        <begin position="1253"/>
        <end position="1266"/>
    </location>
</feature>
<feature type="compositionally biased region" description="Polar residues" evidence="1">
    <location>
        <begin position="892"/>
        <end position="901"/>
    </location>
</feature>
<feature type="region of interest" description="Disordered" evidence="1">
    <location>
        <begin position="227"/>
        <end position="262"/>
    </location>
</feature>
<feature type="compositionally biased region" description="Low complexity" evidence="1">
    <location>
        <begin position="1172"/>
        <end position="1182"/>
    </location>
</feature>
<feature type="compositionally biased region" description="Pro residues" evidence="1">
    <location>
        <begin position="1317"/>
        <end position="1332"/>
    </location>
</feature>
<feature type="region of interest" description="Disordered" evidence="1">
    <location>
        <begin position="829"/>
        <end position="959"/>
    </location>
</feature>
<feature type="region of interest" description="Disordered" evidence="1">
    <location>
        <begin position="719"/>
        <end position="756"/>
    </location>
</feature>
<feature type="region of interest" description="Disordered" evidence="1">
    <location>
        <begin position="1740"/>
        <end position="1813"/>
    </location>
</feature>
<feature type="compositionally biased region" description="Low complexity" evidence="1">
    <location>
        <begin position="1701"/>
        <end position="1712"/>
    </location>
</feature>
<organism evidence="2 3">
    <name type="scientific">Clathrus columnatus</name>
    <dbReference type="NCBI Taxonomy" id="1419009"/>
    <lineage>
        <taxon>Eukaryota</taxon>
        <taxon>Fungi</taxon>
        <taxon>Dikarya</taxon>
        <taxon>Basidiomycota</taxon>
        <taxon>Agaricomycotina</taxon>
        <taxon>Agaricomycetes</taxon>
        <taxon>Phallomycetidae</taxon>
        <taxon>Phallales</taxon>
        <taxon>Clathraceae</taxon>
        <taxon>Clathrus</taxon>
    </lineage>
</organism>
<feature type="compositionally biased region" description="Low complexity" evidence="1">
    <location>
        <begin position="1333"/>
        <end position="1359"/>
    </location>
</feature>
<dbReference type="Proteomes" id="UP001050691">
    <property type="component" value="Unassembled WGS sequence"/>
</dbReference>
<feature type="compositionally biased region" description="Pro residues" evidence="1">
    <location>
        <begin position="1084"/>
        <end position="1094"/>
    </location>
</feature>
<proteinExistence type="predicted"/>
<dbReference type="EMBL" id="BPWL01000008">
    <property type="protein sequence ID" value="GJJ12890.1"/>
    <property type="molecule type" value="Genomic_DNA"/>
</dbReference>
<feature type="compositionally biased region" description="Polar residues" evidence="1">
    <location>
        <begin position="1183"/>
        <end position="1193"/>
    </location>
</feature>
<feature type="region of interest" description="Disordered" evidence="1">
    <location>
        <begin position="632"/>
        <end position="702"/>
    </location>
</feature>
<feature type="region of interest" description="Disordered" evidence="1">
    <location>
        <begin position="428"/>
        <end position="450"/>
    </location>
</feature>
<dbReference type="PANTHER" id="PTHR28153:SF1">
    <property type="entry name" value="DUF4484 DOMAIN-CONTAINING PROTEIN"/>
    <property type="match status" value="1"/>
</dbReference>
<dbReference type="InterPro" id="IPR053056">
    <property type="entry name" value="Lipid_Metab_Assoc_Protein"/>
</dbReference>
<feature type="compositionally biased region" description="Low complexity" evidence="1">
    <location>
        <begin position="933"/>
        <end position="943"/>
    </location>
</feature>
<feature type="region of interest" description="Disordered" evidence="1">
    <location>
        <begin position="1065"/>
        <end position="1100"/>
    </location>
</feature>
<dbReference type="GO" id="GO:0005811">
    <property type="term" value="C:lipid droplet"/>
    <property type="evidence" value="ECO:0007669"/>
    <property type="project" value="TreeGrafter"/>
</dbReference>
<feature type="region of interest" description="Disordered" evidence="1">
    <location>
        <begin position="1139"/>
        <end position="1537"/>
    </location>
</feature>
<sequence length="1813" mass="192390">MSVNVDTASDNVLLLVNGTYTPATGFRLNWVVSDVLDPSSVLGNPTPTLALDTIQNIIIPNGALTADQDIVSGIAIIKRQDNSPDVCFQHILLKQFTNSQFFAQDVHIDSLAVILPDSTPLSPVHTWHYISDLKHILSTQTDVEIRRQAAISWYSTNVVRKRGRSVRMFDPKTVTWEEQLADSSYHPLHNLPLFLRIFGPSFVTVYKYVLARHRVVIYLPPGASNNIPSQESHKAKDDISVSSISDRPAESEDPASNSGKATDTAAPLLARPCELASSLAHIFSALCGGKDRPCALGFLDGSSPHNALFDDSLDSGSGWVACTSERRFLLSHLHEIDLVVDLSPIYNSSSLIETETSTATAISEGIKLPLLLVPSFSSSTPSTASTSSLQLRPTRFTLLDIQLWSDIQGVMKRIERAKQRELRRPIMNGSKNMKGRNGSLQEKGSISDSDWDDNDFAVPGGWNSPNTNGNTFRTEDSSAKLEQGVPASSDSMTVQEVIHPYLQPPPLPQKLTYTLDLITAFHRHVVSLSKSYATMATTNGSHLPSSFPLTSANTQSPCLPHIEFDDLEKLFLEGGRRRRDNLLNGILEPPSAVHGLTSNLVARNTSTSAAINGKEINGNTAVDNLSETTVSTASISSSTISPPDRRISMQSERRSPTPTPLSFSKVAANALRSLSRSPPRSHPSSKIRVGSRSRSSSRESERTALVFVDASQVQANVNHNTSQSHQPPDVRISPTPSSPPGSYSPPPYPYVYSNSYPRRPDTATSFSSIPTTSQFVTPEHSPLLTARNSPMNMGIGSLDGTPKVTGMKVTNDHDVELLVLNMPEPVLPPASFAPGKEKAEVEEGLGKENGQKKEAIMNGESDKITHDNDKDEYRNSISFPSPISASAVPPTESISPNTSKKSFSHKRSYSDDVSHNPPQLPVSGIVSGRESPLKPSAASSSSLLKKEKHLSGTLPTDSQLLEVEAELREQEARMLAPSPTPPALASPVLGPRKVKGWSAPASVFLRNREKEELAESDDSEVKVTQVPTEEQKGDTVNNNAGEKEREGGVDRNLVLTPVEVLWERRREGSASPSKDIVALTSSVPPAPPPTPLPSSAPTMATLPPYLFSPQPLPPGAAAPSPNVGPVITSIIDALRGAIALNGSGSPSPDATNGNIHTYDRDSPPLTPPPPLLSAYSNSSSSPVRTPTPQSLSGRETPRGLPKIDEEEEEESVNGDGFEDRKRVSLLRHRPPLVQGHATDSGDADAEGPDDGETGSMASSTAAGSVSLSPNPPGLSLGADETRSSPSLILPPPLPSPGLLSTTTTASAAVSATSIPLSPSPQPFAPSPSPSPSPSGLTISPPSALKPKPASNTSTPNSSPQKTIKSPVSKKSGATVRGHAASSSMSNPPSASSSSSSSLISNLTKSLSLKIRPRRLSLLSSSSKKGDDSTVIKDGVTTTTDEEEKKNEVMNRKSRSVPNTIGSSTGSMSSSPSMSSSVGSNTTSPTSLSLSNSTSPSTSLSSVNSGNNNVWIKSPRIRARATTSSGLPSSPSSSSKEPVFNMVTLMSAEDGSVEEWNGRNSGIGTLALANEMKRVQEESKLKGGVNSVVVVGEGGGGESDDVVNWNPLENAAIESDPPAAQVSPVAGLSSSKLAPAPKKGILRIRRASLTSLPPPEPVRTVAESSSGRNSSMSVSSSVKLGDGKQHPSPTSTPPRDQKKSKSTPTLKPKSMSTEVVPVSENKEDSSSIRIRKDSLGLIKKGKGLINVSTPPPPVPSLPNSSESTTATTTNVESGIQSPVIMVRSNTPDSTRRKLRKRRKSLVEPLAATATATDG</sequence>